<dbReference type="EMBL" id="JANPWB010000015">
    <property type="protein sequence ID" value="KAJ1091302.1"/>
    <property type="molecule type" value="Genomic_DNA"/>
</dbReference>
<comment type="caution">
    <text evidence="1">The sequence shown here is derived from an EMBL/GenBank/DDBJ whole genome shotgun (WGS) entry which is preliminary data.</text>
</comment>
<name>A0AAV7LI92_PLEWA</name>
<reference evidence="1" key="1">
    <citation type="journal article" date="2022" name="bioRxiv">
        <title>Sequencing and chromosome-scale assembly of the giantPleurodeles waltlgenome.</title>
        <authorList>
            <person name="Brown T."/>
            <person name="Elewa A."/>
            <person name="Iarovenko S."/>
            <person name="Subramanian E."/>
            <person name="Araus A.J."/>
            <person name="Petzold A."/>
            <person name="Susuki M."/>
            <person name="Suzuki K.-i.T."/>
            <person name="Hayashi T."/>
            <person name="Toyoda A."/>
            <person name="Oliveira C."/>
            <person name="Osipova E."/>
            <person name="Leigh N.D."/>
            <person name="Simon A."/>
            <person name="Yun M.H."/>
        </authorList>
    </citation>
    <scope>NUCLEOTIDE SEQUENCE</scope>
    <source>
        <strain evidence="1">20211129_DDA</strain>
        <tissue evidence="1">Liver</tissue>
    </source>
</reference>
<protein>
    <submittedName>
        <fullName evidence="1">Uncharacterized protein</fullName>
    </submittedName>
</protein>
<gene>
    <name evidence="1" type="ORF">NDU88_004429</name>
</gene>
<dbReference type="AlphaFoldDB" id="A0AAV7LI92"/>
<keyword evidence="2" id="KW-1185">Reference proteome</keyword>
<organism evidence="1 2">
    <name type="scientific">Pleurodeles waltl</name>
    <name type="common">Iberian ribbed newt</name>
    <dbReference type="NCBI Taxonomy" id="8319"/>
    <lineage>
        <taxon>Eukaryota</taxon>
        <taxon>Metazoa</taxon>
        <taxon>Chordata</taxon>
        <taxon>Craniata</taxon>
        <taxon>Vertebrata</taxon>
        <taxon>Euteleostomi</taxon>
        <taxon>Amphibia</taxon>
        <taxon>Batrachia</taxon>
        <taxon>Caudata</taxon>
        <taxon>Salamandroidea</taxon>
        <taxon>Salamandridae</taxon>
        <taxon>Pleurodelinae</taxon>
        <taxon>Pleurodeles</taxon>
    </lineage>
</organism>
<sequence length="170" mass="19233">MRSCTAARELEKTACARSVVRAKIKYNKNTSLPRPGETLMLEKKIYTQKLNTQLRYASLRSPAANECCFHYNSKCPCGTELAVRTALCPTSEVQESKKIMLTQQETTNSVVKTDLTNQRCWARLSEHPGVLWLTADQLSSSSPLKGLFHNEMCFVSRFYSNKEFHKSTSA</sequence>
<evidence type="ECO:0000313" key="2">
    <source>
        <dbReference type="Proteomes" id="UP001066276"/>
    </source>
</evidence>
<evidence type="ECO:0000313" key="1">
    <source>
        <dbReference type="EMBL" id="KAJ1091302.1"/>
    </source>
</evidence>
<dbReference type="Proteomes" id="UP001066276">
    <property type="component" value="Chromosome 11"/>
</dbReference>
<proteinExistence type="predicted"/>
<accession>A0AAV7LI92</accession>